<name>A0AAP8MF53_9GAMM</name>
<dbReference type="InterPro" id="IPR036188">
    <property type="entry name" value="FAD/NAD-bd_sf"/>
</dbReference>
<dbReference type="GO" id="GO:0016491">
    <property type="term" value="F:oxidoreductase activity"/>
    <property type="evidence" value="ECO:0007669"/>
    <property type="project" value="InterPro"/>
</dbReference>
<reference evidence="5 6" key="1">
    <citation type="submission" date="2018-01" db="EMBL/GenBank/DDBJ databases">
        <title>The draft genome sequence of Halioglobus japonicus S1-36.</title>
        <authorList>
            <person name="Du Z.-J."/>
            <person name="Shi M.-J."/>
        </authorList>
    </citation>
    <scope>NUCLEOTIDE SEQUENCE [LARGE SCALE GENOMIC DNA]</scope>
    <source>
        <strain evidence="5 6">S1-36</strain>
    </source>
</reference>
<evidence type="ECO:0000256" key="3">
    <source>
        <dbReference type="ARBA" id="ARBA00040298"/>
    </source>
</evidence>
<organism evidence="5 6">
    <name type="scientific">Halioglobus japonicus</name>
    <dbReference type="NCBI Taxonomy" id="930805"/>
    <lineage>
        <taxon>Bacteria</taxon>
        <taxon>Pseudomonadati</taxon>
        <taxon>Pseudomonadota</taxon>
        <taxon>Gammaproteobacteria</taxon>
        <taxon>Cellvibrionales</taxon>
        <taxon>Halieaceae</taxon>
        <taxon>Halioglobus</taxon>
    </lineage>
</organism>
<dbReference type="Pfam" id="PF01593">
    <property type="entry name" value="Amino_oxidase"/>
    <property type="match status" value="1"/>
</dbReference>
<comment type="subunit">
    <text evidence="2">Interacts with COX5B; this interaction may contribute to localize PYROXD2 to the inner face of the inner mitochondrial membrane.</text>
</comment>
<dbReference type="Proteomes" id="UP000235162">
    <property type="component" value="Unassembled WGS sequence"/>
</dbReference>
<feature type="domain" description="Amine oxidase" evidence="4">
    <location>
        <begin position="16"/>
        <end position="513"/>
    </location>
</feature>
<comment type="function">
    <text evidence="1">Probable oxidoreductase that may play a role as regulator of mitochondrial function.</text>
</comment>
<dbReference type="PANTHER" id="PTHR10668:SF103">
    <property type="entry name" value="PYRIDINE NUCLEOTIDE-DISULFIDE OXIDOREDUCTASE DOMAIN-CONTAINING PROTEIN 2"/>
    <property type="match status" value="1"/>
</dbReference>
<evidence type="ECO:0000313" key="5">
    <source>
        <dbReference type="EMBL" id="PLW86676.1"/>
    </source>
</evidence>
<dbReference type="SUPFAM" id="SSF51905">
    <property type="entry name" value="FAD/NAD(P)-binding domain"/>
    <property type="match status" value="1"/>
</dbReference>
<dbReference type="InterPro" id="IPR002937">
    <property type="entry name" value="Amino_oxidase"/>
</dbReference>
<comment type="caution">
    <text evidence="5">The sequence shown here is derived from an EMBL/GenBank/DDBJ whole genome shotgun (WGS) entry which is preliminary data.</text>
</comment>
<gene>
    <name evidence="5" type="ORF">C0029_09800</name>
</gene>
<evidence type="ECO:0000313" key="6">
    <source>
        <dbReference type="Proteomes" id="UP000235162"/>
    </source>
</evidence>
<dbReference type="RefSeq" id="WP_084199399.1">
    <property type="nucleotide sequence ID" value="NZ_BMYL01000002.1"/>
</dbReference>
<evidence type="ECO:0000256" key="2">
    <source>
        <dbReference type="ARBA" id="ARBA00038825"/>
    </source>
</evidence>
<evidence type="ECO:0000256" key="1">
    <source>
        <dbReference type="ARBA" id="ARBA00037217"/>
    </source>
</evidence>
<protein>
    <recommendedName>
        <fullName evidence="3">Pyridine nucleotide-disulfide oxidoreductase domain-containing protein 2</fullName>
    </recommendedName>
</protein>
<dbReference type="EMBL" id="PKUR01000002">
    <property type="protein sequence ID" value="PLW86676.1"/>
    <property type="molecule type" value="Genomic_DNA"/>
</dbReference>
<evidence type="ECO:0000259" key="4">
    <source>
        <dbReference type="Pfam" id="PF01593"/>
    </source>
</evidence>
<keyword evidence="6" id="KW-1185">Reference proteome</keyword>
<dbReference type="KEGG" id="hja:BST95_10780"/>
<dbReference type="AlphaFoldDB" id="A0AAP8MF53"/>
<dbReference type="Gene3D" id="3.50.50.60">
    <property type="entry name" value="FAD/NAD(P)-binding domain"/>
    <property type="match status" value="2"/>
</dbReference>
<accession>A0AAP8MF53</accession>
<proteinExistence type="predicted"/>
<sequence>MTNHYDAIVIGAGHNGLVCATHLAKAGRKVLVLEASDQPGGCASTREFAPGFTVSDCAQWLYQLHPTVAKEMALEAHGLKWAARDLASISLSESGSHLVLSGNQVSGASADDQAALEVFNTRNKRYLRLLAKLFAERSPRLSEANLIDRLSLLKLGLGLKLLGKEDMSEFMRIVLMNMYDLMQETFSSEALQALLSMDAVLGSRSGPRTPGSVFAYLYRQLSAEFGFTGVTQIEGGMGELGVAMANSARAAGVDIRLASRVDSIDMKADKAVGVRLDSGESIRASTVISNIDPVTTFRDLVGYPRIEAGTARRVTQIRHGSGTAKLHLALSAEPHFTGLTGEQLGQRLVIAPNLDYVERAFNAIKYDEYSAEPVMDISIPTHNDPGLAPTGQHVLSAIVQFAPYSPDGGWDQHRQPFIDRLLALLERYAPGIRDLVTATELLTPQDLEQRFGMAGGHWHHGEMSLDQVLMNRPFPGASQNATQVDGLFLCGAGTHPGGGLMGLAGRNAARQVLRQGEK</sequence>
<dbReference type="PANTHER" id="PTHR10668">
    <property type="entry name" value="PHYTOENE DEHYDROGENASE"/>
    <property type="match status" value="1"/>
</dbReference>